<dbReference type="AlphaFoldDB" id="A0A1J5NZZ7"/>
<organism evidence="1">
    <name type="scientific">mine drainage metagenome</name>
    <dbReference type="NCBI Taxonomy" id="410659"/>
    <lineage>
        <taxon>unclassified sequences</taxon>
        <taxon>metagenomes</taxon>
        <taxon>ecological metagenomes</taxon>
    </lineage>
</organism>
<gene>
    <name evidence="1" type="ORF">GALL_540330</name>
</gene>
<protein>
    <submittedName>
        <fullName evidence="1">Uncharacterized protein</fullName>
    </submittedName>
</protein>
<reference evidence="1" key="1">
    <citation type="submission" date="2016-10" db="EMBL/GenBank/DDBJ databases">
        <title>Sequence of Gallionella enrichment culture.</title>
        <authorList>
            <person name="Poehlein A."/>
            <person name="Muehling M."/>
            <person name="Daniel R."/>
        </authorList>
    </citation>
    <scope>NUCLEOTIDE SEQUENCE</scope>
</reference>
<proteinExistence type="predicted"/>
<name>A0A1J5NZZ7_9ZZZZ</name>
<evidence type="ECO:0000313" key="1">
    <source>
        <dbReference type="EMBL" id="OIQ64414.1"/>
    </source>
</evidence>
<accession>A0A1J5NZZ7</accession>
<dbReference type="EMBL" id="MLJW01008139">
    <property type="protein sequence ID" value="OIQ64414.1"/>
    <property type="molecule type" value="Genomic_DNA"/>
</dbReference>
<sequence length="161" mass="18112">MSRQDGTFVCGAGFEANKSAYFPHAYVDTLREKRREGQRQRLEAKAQRVLGEPLERPQVEVHELTDTERALAAEAFKTLTDFHPEPQALEAIKPQALAPSGRPIFSNDLDYYRWAKAHPWELDAQEAREVFLRIDADPALQAVLAQDDAPPPSSSLSEEVL</sequence>
<comment type="caution">
    <text evidence="1">The sequence shown here is derived from an EMBL/GenBank/DDBJ whole genome shotgun (WGS) entry which is preliminary data.</text>
</comment>